<evidence type="ECO:0000256" key="1">
    <source>
        <dbReference type="SAM" id="MobiDB-lite"/>
    </source>
</evidence>
<evidence type="ECO:0000313" key="6">
    <source>
        <dbReference type="Proteomes" id="UP000285793"/>
    </source>
</evidence>
<dbReference type="GeneID" id="45715911"/>
<name>A0A423XSL1_9ENTR</name>
<dbReference type="Proteomes" id="UP000285793">
    <property type="component" value="Unassembled WGS sequence"/>
</dbReference>
<feature type="transmembrane region" description="Helical" evidence="2">
    <location>
        <begin position="62"/>
        <end position="84"/>
    </location>
</feature>
<keyword evidence="2" id="KW-0472">Membrane</keyword>
<evidence type="ECO:0000256" key="2">
    <source>
        <dbReference type="SAM" id="Phobius"/>
    </source>
</evidence>
<reference evidence="4 6" key="2">
    <citation type="journal article" date="2018" name="Front. Microbiol.">
        <title>An Investigation of an Acute Gastroenteritis Outbreak: Cronobacter sakazakii, a Potential Cause of Food-Borne Illness.</title>
        <authorList>
            <person name="Yong W."/>
            <person name="Guo B."/>
            <person name="Shi X."/>
            <person name="Cheng T."/>
            <person name="Chen M."/>
            <person name="Jiang X."/>
            <person name="Ye Y."/>
            <person name="Wang J."/>
            <person name="Xie G."/>
            <person name="Ding J."/>
        </authorList>
    </citation>
    <scope>NUCLEOTIDE SEQUENCE [LARGE SCALE GENOMIC DNA]</scope>
    <source>
        <strain evidence="4 6">S1</strain>
    </source>
</reference>
<feature type="region of interest" description="Disordered" evidence="1">
    <location>
        <begin position="133"/>
        <end position="153"/>
    </location>
</feature>
<feature type="compositionally biased region" description="Low complexity" evidence="1">
    <location>
        <begin position="138"/>
        <end position="153"/>
    </location>
</feature>
<keyword evidence="5" id="KW-1185">Reference proteome</keyword>
<evidence type="ECO:0000313" key="3">
    <source>
        <dbReference type="EMBL" id="PUX05660.1"/>
    </source>
</evidence>
<organism evidence="4 6">
    <name type="scientific">Cronobacter malonaticus</name>
    <dbReference type="NCBI Taxonomy" id="413503"/>
    <lineage>
        <taxon>Bacteria</taxon>
        <taxon>Pseudomonadati</taxon>
        <taxon>Pseudomonadota</taxon>
        <taxon>Gammaproteobacteria</taxon>
        <taxon>Enterobacterales</taxon>
        <taxon>Enterobacteriaceae</taxon>
        <taxon>Cronobacter</taxon>
    </lineage>
</organism>
<dbReference type="AlphaFoldDB" id="A0A423XSL1"/>
<protein>
    <submittedName>
        <fullName evidence="4">Uncharacterized protein</fullName>
    </submittedName>
</protein>
<sequence>MRHRYFTHWRNTLRWGYRLSIKQLLAFIGYSVVAYIFLLGFWLALAQVIAFTPLMEYLTADIVTNSSIWVTCFAQALVGIPLILHAIKTVIWLFTTAPHGQCGDTRYYTDTSHHPGTNHASYDSTSTISHSSHHDSCSSDSGSGGDCDSSSSD</sequence>
<proteinExistence type="predicted"/>
<feature type="transmembrane region" description="Helical" evidence="2">
    <location>
        <begin position="24"/>
        <end position="50"/>
    </location>
</feature>
<accession>A0A423XSL1</accession>
<keyword evidence="2" id="KW-1133">Transmembrane helix</keyword>
<dbReference type="Proteomes" id="UP000244731">
    <property type="component" value="Unassembled WGS sequence"/>
</dbReference>
<evidence type="ECO:0000313" key="5">
    <source>
        <dbReference type="Proteomes" id="UP000244731"/>
    </source>
</evidence>
<comment type="caution">
    <text evidence="4">The sequence shown here is derived from an EMBL/GenBank/DDBJ whole genome shotgun (WGS) entry which is preliminary data.</text>
</comment>
<evidence type="ECO:0000313" key="4">
    <source>
        <dbReference type="EMBL" id="ROW59511.1"/>
    </source>
</evidence>
<reference evidence="3 5" key="1">
    <citation type="submission" date="2016-12" db="EMBL/GenBank/DDBJ databases">
        <title>Analysis of the Molecular Diversity Among Cronobacter Species Isolated from Filth Flies Using a Pan Genomic DNA Microarray.</title>
        <authorList>
            <person name="Pava-Ripoll M."/>
            <person name="Tall B."/>
            <person name="Farber J."/>
            <person name="Fanning S."/>
            <person name="Lehner A."/>
            <person name="Stephan R."/>
            <person name="Pagotto F."/>
            <person name="Iverson C."/>
            <person name="Ziobro G."/>
            <person name="Miller A."/>
            <person name="Pearson R."/>
            <person name="Yan Q."/>
            <person name="Kim M."/>
            <person name="Jeong S."/>
            <person name="Park J."/>
            <person name="Jun S."/>
            <person name="Choi H."/>
            <person name="Chung T."/>
            <person name="Yoo Y."/>
            <person name="Park E."/>
            <person name="Hwang S."/>
            <person name="Lee B."/>
            <person name="Sathyamoorthy V."/>
            <person name="Carter L."/>
            <person name="Mammel M."/>
            <person name="Jackson S."/>
            <person name="Kothary M."/>
            <person name="Patel I."/>
            <person name="Grim C."/>
            <person name="Gopinath G."/>
            <person name="Gangiredla J."/>
            <person name="Chase H."/>
        </authorList>
    </citation>
    <scope>NUCLEOTIDE SEQUENCE [LARGE SCALE GENOMIC DNA]</scope>
    <source>
        <strain evidence="3 5">MOD1-Md25g</strain>
    </source>
</reference>
<dbReference type="EMBL" id="PQJL01000016">
    <property type="protein sequence ID" value="ROW59511.1"/>
    <property type="molecule type" value="Genomic_DNA"/>
</dbReference>
<keyword evidence="2" id="KW-0812">Transmembrane</keyword>
<gene>
    <name evidence="3" type="ORF">AUM46_11210</name>
    <name evidence="4" type="ORF">C3E80_13995</name>
</gene>
<dbReference type="EMBL" id="MSAC01000036">
    <property type="protein sequence ID" value="PUX05660.1"/>
    <property type="molecule type" value="Genomic_DNA"/>
</dbReference>
<dbReference type="RefSeq" id="WP_007783489.1">
    <property type="nucleotide sequence ID" value="NC_023032.1"/>
</dbReference>